<keyword evidence="2" id="KW-0378">Hydrolase</keyword>
<dbReference type="EMBL" id="JDTF01000004">
    <property type="protein sequence ID" value="EXX96250.1"/>
    <property type="molecule type" value="Genomic_DNA"/>
</dbReference>
<dbReference type="GO" id="GO:0016787">
    <property type="term" value="F:hydrolase activity"/>
    <property type="evidence" value="ECO:0007669"/>
    <property type="project" value="UniProtKB-KW"/>
</dbReference>
<gene>
    <name evidence="2" type="ORF">D559_3696</name>
</gene>
<keyword evidence="3" id="KW-1185">Reference proteome</keyword>
<protein>
    <submittedName>
        <fullName evidence="2">Alpha/beta hydrolase fold family protein</fullName>
    </submittedName>
</protein>
<evidence type="ECO:0000313" key="2">
    <source>
        <dbReference type="EMBL" id="EXX96250.1"/>
    </source>
</evidence>
<dbReference type="SUPFAM" id="SSF53474">
    <property type="entry name" value="alpha/beta-Hydrolases"/>
    <property type="match status" value="1"/>
</dbReference>
<dbReference type="Gene3D" id="3.40.50.1820">
    <property type="entry name" value="alpha/beta hydrolase"/>
    <property type="match status" value="1"/>
</dbReference>
<dbReference type="InterPro" id="IPR051044">
    <property type="entry name" value="MAG_DAG_Lipase"/>
</dbReference>
<dbReference type="InterPro" id="IPR022742">
    <property type="entry name" value="Hydrolase_4"/>
</dbReference>
<dbReference type="Proteomes" id="UP000023104">
    <property type="component" value="Unassembled WGS sequence"/>
</dbReference>
<feature type="domain" description="Serine aminopeptidase S33" evidence="1">
    <location>
        <begin position="42"/>
        <end position="272"/>
    </location>
</feature>
<name>A0ABN0S3V7_9BORD</name>
<dbReference type="PANTHER" id="PTHR11614">
    <property type="entry name" value="PHOSPHOLIPASE-RELATED"/>
    <property type="match status" value="1"/>
</dbReference>
<sequence>MPTGGPLLRGSSELSPILLDPVLAEDGTPLARYRWPSACPRPGATAYILHGLGEYAGRHARLAQWLSARGWRVGAHDHRGHGRSGGPPAALRERDDLVRDATAQIAAFAAETGQAPLVIGHSLGALVALRLGLQPDPPVNGLVLSSPPLALRMPGWLLPPLRQIARRWPDAALAYPLAPARISHDPAVVQAFRRDPLARRCISGRLASFIDSSQTLVMAAAPSLSLPTLLLVAGDDRVVAAGGSRQFAQRAPAGLLTLRWYPHAWHEVFNERADYADPVYADLDAWLAGHLNSLEDTGPNSVPKTL</sequence>
<organism evidence="2 3">
    <name type="scientific">Bordetella holmesii 1058</name>
    <dbReference type="NCBI Taxonomy" id="1247648"/>
    <lineage>
        <taxon>Bacteria</taxon>
        <taxon>Pseudomonadati</taxon>
        <taxon>Pseudomonadota</taxon>
        <taxon>Betaproteobacteria</taxon>
        <taxon>Burkholderiales</taxon>
        <taxon>Alcaligenaceae</taxon>
        <taxon>Bordetella</taxon>
    </lineage>
</organism>
<dbReference type="GeneID" id="93121435"/>
<comment type="caution">
    <text evidence="2">The sequence shown here is derived from an EMBL/GenBank/DDBJ whole genome shotgun (WGS) entry which is preliminary data.</text>
</comment>
<reference evidence="2 3" key="1">
    <citation type="submission" date="2014-02" db="EMBL/GenBank/DDBJ databases">
        <title>Whole Genome Sequencing Of Bordetella Holmesii, An Emerging Opportunistic Infection Of Humans.</title>
        <authorList>
            <person name="Tettelin H."/>
            <person name="Hooven T.A."/>
            <person name="Hine E."/>
            <person name="Su Q."/>
            <person name="Huard R.C."/>
            <person name="Della-Latta P."/>
            <person name="Daugherty S.C."/>
            <person name="Agrawal S."/>
            <person name="Sengamalay N."/>
            <person name="Tallon L.J."/>
            <person name="Sadzewicz L."/>
            <person name="Whittier S."/>
            <person name="Fraser C.M."/>
            <person name="Ratner A.J."/>
        </authorList>
    </citation>
    <scope>NUCLEOTIDE SEQUENCE [LARGE SCALE GENOMIC DNA]</scope>
    <source>
        <strain evidence="2 3">1058</strain>
    </source>
</reference>
<dbReference type="InterPro" id="IPR029058">
    <property type="entry name" value="AB_hydrolase_fold"/>
</dbReference>
<dbReference type="Pfam" id="PF12146">
    <property type="entry name" value="Hydrolase_4"/>
    <property type="match status" value="1"/>
</dbReference>
<proteinExistence type="predicted"/>
<evidence type="ECO:0000259" key="1">
    <source>
        <dbReference type="Pfam" id="PF12146"/>
    </source>
</evidence>
<accession>A0ABN0S3V7</accession>
<dbReference type="RefSeq" id="WP_005018051.1">
    <property type="nucleotide sequence ID" value="NZ_JDTF01000004.1"/>
</dbReference>
<evidence type="ECO:0000313" key="3">
    <source>
        <dbReference type="Proteomes" id="UP000023104"/>
    </source>
</evidence>